<dbReference type="EMBL" id="JAUEII010000002">
    <property type="protein sequence ID" value="MDN0048106.1"/>
    <property type="molecule type" value="Genomic_DNA"/>
</dbReference>
<organism evidence="3 4">
    <name type="scientific">Bacteroides gallinaceum</name>
    <dbReference type="NCBI Taxonomy" id="1462571"/>
    <lineage>
        <taxon>Bacteria</taxon>
        <taxon>Pseudomonadati</taxon>
        <taxon>Bacteroidota</taxon>
        <taxon>Bacteroidia</taxon>
        <taxon>Bacteroidales</taxon>
        <taxon>Bacteroidaceae</taxon>
        <taxon>Bacteroides</taxon>
    </lineage>
</organism>
<dbReference type="InterPro" id="IPR036737">
    <property type="entry name" value="OmpA-like_sf"/>
</dbReference>
<dbReference type="SUPFAM" id="SSF56925">
    <property type="entry name" value="OMPA-like"/>
    <property type="match status" value="1"/>
</dbReference>
<dbReference type="RefSeq" id="WP_301638927.1">
    <property type="nucleotide sequence ID" value="NZ_JAUEII010000002.1"/>
</dbReference>
<dbReference type="Proteomes" id="UP001167871">
    <property type="component" value="Unassembled WGS sequence"/>
</dbReference>
<gene>
    <name evidence="3" type="ORF">QVO10_01675</name>
</gene>
<feature type="signal peptide" evidence="1">
    <location>
        <begin position="1"/>
        <end position="19"/>
    </location>
</feature>
<evidence type="ECO:0000259" key="2">
    <source>
        <dbReference type="Pfam" id="PF00691"/>
    </source>
</evidence>
<feature type="domain" description="OmpA-like" evidence="2">
    <location>
        <begin position="384"/>
        <end position="469"/>
    </location>
</feature>
<dbReference type="SUPFAM" id="SSF103088">
    <property type="entry name" value="OmpA-like"/>
    <property type="match status" value="1"/>
</dbReference>
<dbReference type="Pfam" id="PF00691">
    <property type="entry name" value="OmpA"/>
    <property type="match status" value="1"/>
</dbReference>
<sequence>MIRRFLLLSVLSLPLMARAYNVPVTDTIRWKSLPRWEDLLQSLEPVYLDNVVEVSPWRGDWFVNMSGGVSAFVGSPLGCGDIFDRTKPALSVSVGKWFTPAIGVRAAFQGLQFKDALFESRNFQHLHADLIWNVLSGISHSKDDFRWDLVPYVGLGILHNDELDRQPFAVSYGVQGRYRLTDRLHLTAELGCATTFKDFDGMGAGNKWGDRMLSLTAGLSYTIGKKGWKHIVDASPYIERNEQLTGYASSLRDENEHLRRKDGMNARFIAELEKILKLEGLLDKYADMLFSMKDNNSKETTGGYPKNDYSGLNSLRARLRKSQSEKGKHKGDTTFIHDKDTIYMVQGKASIYNNGSNSFQDNDTITSSLLMDGRYIGPPIYFFFVLNTDRLTDHSQLVNLDGIARIAQKYGLRIQIIGAADSATGNDSINNGLSQRRASYMAGQLRERGVDTCMIETVSVGGINDYNPTEANRNACVRLLWASSDTKD</sequence>
<dbReference type="Gene3D" id="3.30.1330.60">
    <property type="entry name" value="OmpA-like domain"/>
    <property type="match status" value="1"/>
</dbReference>
<name>A0ABT7X213_9BACE</name>
<reference evidence="3" key="2">
    <citation type="submission" date="2024-05" db="EMBL/GenBank/DDBJ databases">
        <title>Identification and characterization of horizontal gene transfer across gut microbiota members of farm animals based on homology search.</title>
        <authorList>
            <person name="Schwarzerova J."/>
            <person name="Nykrynova M."/>
            <person name="Jureckova K."/>
            <person name="Cejkova D."/>
            <person name="Rychlik I."/>
        </authorList>
    </citation>
    <scope>NUCLEOTIDE SEQUENCE</scope>
    <source>
        <strain evidence="3">84_SSukc20</strain>
    </source>
</reference>
<feature type="chain" id="PRO_5046469877" evidence="1">
    <location>
        <begin position="20"/>
        <end position="488"/>
    </location>
</feature>
<accession>A0ABT7X213</accession>
<evidence type="ECO:0000313" key="3">
    <source>
        <dbReference type="EMBL" id="MDN0048106.1"/>
    </source>
</evidence>
<proteinExistence type="predicted"/>
<keyword evidence="4" id="KW-1185">Reference proteome</keyword>
<evidence type="ECO:0000256" key="1">
    <source>
        <dbReference type="SAM" id="SignalP"/>
    </source>
</evidence>
<dbReference type="InterPro" id="IPR006665">
    <property type="entry name" value="OmpA-like"/>
</dbReference>
<evidence type="ECO:0000313" key="4">
    <source>
        <dbReference type="Proteomes" id="UP001167871"/>
    </source>
</evidence>
<protein>
    <submittedName>
        <fullName evidence="3">OmpA family protein</fullName>
    </submittedName>
</protein>
<keyword evidence="1" id="KW-0732">Signal</keyword>
<comment type="caution">
    <text evidence="3">The sequence shown here is derived from an EMBL/GenBank/DDBJ whole genome shotgun (WGS) entry which is preliminary data.</text>
</comment>
<dbReference type="InterPro" id="IPR011250">
    <property type="entry name" value="OMP/PagP_B-barrel"/>
</dbReference>
<reference evidence="3" key="1">
    <citation type="submission" date="2023-06" db="EMBL/GenBank/DDBJ databases">
        <authorList>
            <person name="Zeman M."/>
            <person name="Kubasova T."/>
            <person name="Jahodarova E."/>
            <person name="Nykrynova M."/>
            <person name="Rychlik I."/>
        </authorList>
    </citation>
    <scope>NUCLEOTIDE SEQUENCE</scope>
    <source>
        <strain evidence="3">84_SSukc20</strain>
    </source>
</reference>